<dbReference type="PANTHER" id="PTHR43876">
    <property type="entry name" value="UBIQUINONE BIOSYNTHESIS MONOOXYGENASE COQ6, MITOCHONDRIAL"/>
    <property type="match status" value="1"/>
</dbReference>
<keyword evidence="6" id="KW-0560">Oxidoreductase</keyword>
<comment type="cofactor">
    <cofactor evidence="1">
        <name>FAD</name>
        <dbReference type="ChEBI" id="CHEBI:57692"/>
    </cofactor>
</comment>
<proteinExistence type="inferred from homology"/>
<evidence type="ECO:0000256" key="2">
    <source>
        <dbReference type="ARBA" id="ARBA00004749"/>
    </source>
</evidence>
<comment type="subunit">
    <text evidence="8">Component of the Ubi complex metabolon, which regroups five ubiquinone biosynthesis proteins (UbiE, UbiF, UbiG, UbiH and UbiI) and two accessory factors (UbiK and the lipid-binding protein UbiJ).</text>
</comment>
<accession>A0A4R1NH10</accession>
<name>A0A4R1NH10_9GAMM</name>
<dbReference type="InterPro" id="IPR036188">
    <property type="entry name" value="FAD/NAD-bd_sf"/>
</dbReference>
<dbReference type="Pfam" id="PF01494">
    <property type="entry name" value="FAD_binding_3"/>
    <property type="match status" value="1"/>
</dbReference>
<dbReference type="AlphaFoldDB" id="A0A4R1NH10"/>
<evidence type="ECO:0000256" key="7">
    <source>
        <dbReference type="ARBA" id="ARBA00023033"/>
    </source>
</evidence>
<reference evidence="10 11" key="1">
    <citation type="submission" date="2019-02" db="EMBL/GenBank/DDBJ databases">
        <title>Investigation of anaerobic lignin degradation for improved lignocellulosic biofuels.</title>
        <authorList>
            <person name="Deangelis K."/>
        </authorList>
    </citation>
    <scope>NUCLEOTIDE SEQUENCE [LARGE SCALE GENOMIC DNA]</scope>
    <source>
        <strain evidence="10 11">159R</strain>
    </source>
</reference>
<evidence type="ECO:0000256" key="6">
    <source>
        <dbReference type="ARBA" id="ARBA00023002"/>
    </source>
</evidence>
<evidence type="ECO:0000256" key="5">
    <source>
        <dbReference type="ARBA" id="ARBA00022827"/>
    </source>
</evidence>
<evidence type="ECO:0000256" key="3">
    <source>
        <dbReference type="ARBA" id="ARBA00005349"/>
    </source>
</evidence>
<protein>
    <submittedName>
        <fullName evidence="10">2-octaprenyl-3-methyl-6-methoxy-1,4-benzoquinol hydroxylase</fullName>
    </submittedName>
</protein>
<comment type="caution">
    <text evidence="10">The sequence shown here is derived from an EMBL/GenBank/DDBJ whole genome shotgun (WGS) entry which is preliminary data.</text>
</comment>
<evidence type="ECO:0000259" key="9">
    <source>
        <dbReference type="Pfam" id="PF01494"/>
    </source>
</evidence>
<keyword evidence="5" id="KW-0274">FAD</keyword>
<feature type="domain" description="FAD-binding" evidence="9">
    <location>
        <begin position="19"/>
        <end position="351"/>
    </location>
</feature>
<dbReference type="InterPro" id="IPR010971">
    <property type="entry name" value="UbiH/COQ6"/>
</dbReference>
<dbReference type="NCBIfam" id="TIGR01988">
    <property type="entry name" value="Ubi-OHases"/>
    <property type="match status" value="1"/>
</dbReference>
<gene>
    <name evidence="10" type="ORF">EZJ58_2105</name>
</gene>
<dbReference type="Gene3D" id="3.50.50.60">
    <property type="entry name" value="FAD/NAD(P)-binding domain"/>
    <property type="match status" value="2"/>
</dbReference>
<evidence type="ECO:0000256" key="8">
    <source>
        <dbReference type="ARBA" id="ARBA00065734"/>
    </source>
</evidence>
<dbReference type="InterPro" id="IPR002938">
    <property type="entry name" value="FAD-bd"/>
</dbReference>
<dbReference type="FunFam" id="3.50.50.60:FF:000021">
    <property type="entry name" value="Ubiquinone biosynthesis monooxygenase COQ6"/>
    <property type="match status" value="1"/>
</dbReference>
<dbReference type="PANTHER" id="PTHR43876:SF10">
    <property type="entry name" value="3-DEMETHOXYUBIQUINOL 3-HYDROXYLASE"/>
    <property type="match status" value="1"/>
</dbReference>
<evidence type="ECO:0000256" key="1">
    <source>
        <dbReference type="ARBA" id="ARBA00001974"/>
    </source>
</evidence>
<dbReference type="Proteomes" id="UP000294555">
    <property type="component" value="Unassembled WGS sequence"/>
</dbReference>
<dbReference type="GO" id="GO:0006744">
    <property type="term" value="P:ubiquinone biosynthetic process"/>
    <property type="evidence" value="ECO:0007669"/>
    <property type="project" value="UniProtKB-UniPathway"/>
</dbReference>
<organism evidence="10 11">
    <name type="scientific">Sodalis ligni</name>
    <dbReference type="NCBI Taxonomy" id="2697027"/>
    <lineage>
        <taxon>Bacteria</taxon>
        <taxon>Pseudomonadati</taxon>
        <taxon>Pseudomonadota</taxon>
        <taxon>Gammaproteobacteria</taxon>
        <taxon>Enterobacterales</taxon>
        <taxon>Bruguierivoracaceae</taxon>
        <taxon>Sodalis</taxon>
    </lineage>
</organism>
<comment type="pathway">
    <text evidence="2">Cofactor biosynthesis; ubiquinone biosynthesis.</text>
</comment>
<dbReference type="SUPFAM" id="SSF51905">
    <property type="entry name" value="FAD/NAD(P)-binding domain"/>
    <property type="match status" value="1"/>
</dbReference>
<keyword evidence="7" id="KW-0503">Monooxygenase</keyword>
<dbReference type="PRINTS" id="PR00420">
    <property type="entry name" value="RNGMNOXGNASE"/>
</dbReference>
<dbReference type="EMBL" id="SJOI01000001">
    <property type="protein sequence ID" value="TCL04006.1"/>
    <property type="molecule type" value="Genomic_DNA"/>
</dbReference>
<evidence type="ECO:0000313" key="10">
    <source>
        <dbReference type="EMBL" id="TCL04006.1"/>
    </source>
</evidence>
<comment type="similarity">
    <text evidence="3">Belongs to the UbiH/COQ6 family.</text>
</comment>
<sequence length="404" mass="44383">MQILISDLSVTDMADNSSYDVVVAGGGMVGAAAALALAQAGFSVLVLDHAPPVAPLPDAPPDLRVSAISCASVELLRRLGAWERIGEEYRVPYRRLETWEWDASRVTFDAAALRLPELGFMVENYRVQRGLWQAFEACDSLRLLCPASLTAMSYDGGNWRLALDNGETVTTRLLIGADGAQSRVRRQAGIGVSGWQYRQSCLLITVACPYGQQDTTWQEFSPDGPRAFLPLYNQWAALVWYDSAARIKQLQALSLPALEREVLRVFPRRLGAVKVHAAGAFPLVRSHARRYVNPGLALIGDAAHTINPLAGQGVNLGFRDVEALADVVAGARDHGEPWDELRILKRYQHRRYADNLLMQSGMDLFYTAFSNNLPPVKLARNLGLMLAQRAGALKTRALKYALGL</sequence>
<dbReference type="GO" id="GO:0110142">
    <property type="term" value="C:ubiquinone biosynthesis complex"/>
    <property type="evidence" value="ECO:0007669"/>
    <property type="project" value="UniProtKB-ARBA"/>
</dbReference>
<keyword evidence="4" id="KW-0285">Flavoprotein</keyword>
<dbReference type="GO" id="GO:0071949">
    <property type="term" value="F:FAD binding"/>
    <property type="evidence" value="ECO:0007669"/>
    <property type="project" value="InterPro"/>
</dbReference>
<dbReference type="UniPathway" id="UPA00232"/>
<evidence type="ECO:0000313" key="11">
    <source>
        <dbReference type="Proteomes" id="UP000294555"/>
    </source>
</evidence>
<keyword evidence="11" id="KW-1185">Reference proteome</keyword>
<dbReference type="InterPro" id="IPR051205">
    <property type="entry name" value="UbiH/COQ6_monooxygenase"/>
</dbReference>
<dbReference type="NCBIfam" id="NF005951">
    <property type="entry name" value="PRK08020.1"/>
    <property type="match status" value="1"/>
</dbReference>
<evidence type="ECO:0000256" key="4">
    <source>
        <dbReference type="ARBA" id="ARBA00022630"/>
    </source>
</evidence>
<dbReference type="GO" id="GO:0008682">
    <property type="term" value="F:3-demethoxyubiquinol 3-hydroxylase activity"/>
    <property type="evidence" value="ECO:0007669"/>
    <property type="project" value="TreeGrafter"/>
</dbReference>